<protein>
    <submittedName>
        <fullName evidence="2">Uncharacterized protein</fullName>
    </submittedName>
</protein>
<feature type="region of interest" description="Disordered" evidence="1">
    <location>
        <begin position="73"/>
        <end position="160"/>
    </location>
</feature>
<keyword evidence="3" id="KW-1185">Reference proteome</keyword>
<evidence type="ECO:0000313" key="2">
    <source>
        <dbReference type="EMBL" id="KAF3443730.1"/>
    </source>
</evidence>
<reference evidence="2" key="1">
    <citation type="submission" date="2020-03" db="EMBL/GenBank/DDBJ databases">
        <title>A high-quality chromosome-level genome assembly of a woody plant with both climbing and erect habits, Rhamnella rubrinervis.</title>
        <authorList>
            <person name="Lu Z."/>
            <person name="Yang Y."/>
            <person name="Zhu X."/>
            <person name="Sun Y."/>
        </authorList>
    </citation>
    <scope>NUCLEOTIDE SEQUENCE</scope>
    <source>
        <strain evidence="2">BYM</strain>
        <tissue evidence="2">Leaf</tissue>
    </source>
</reference>
<feature type="compositionally biased region" description="Basic and acidic residues" evidence="1">
    <location>
        <begin position="146"/>
        <end position="160"/>
    </location>
</feature>
<dbReference type="Proteomes" id="UP000796880">
    <property type="component" value="Unassembled WGS sequence"/>
</dbReference>
<gene>
    <name evidence="2" type="ORF">FNV43_RR13420</name>
</gene>
<dbReference type="EMBL" id="VOIH02000006">
    <property type="protein sequence ID" value="KAF3443730.1"/>
    <property type="molecule type" value="Genomic_DNA"/>
</dbReference>
<evidence type="ECO:0000256" key="1">
    <source>
        <dbReference type="SAM" id="MobiDB-lite"/>
    </source>
</evidence>
<sequence length="210" mass="24534">MHFEIIVHIYEKEVELYLVDEDKYSVILLFKEAKFFDMMNMFKIYKDNGIDRIHIRVDVLPIIYEFPNAAEKELKSENEPQADLQPQVDPHTQTEPEIESNPTEGEPKPEHEPKPESKPKLEAQVVTNPQMHDDESGIESNIVESEGYKSKDDDEKVNENEDEHLVAKIARKMPGKMFKPREDDQIVLEVGNVFDNVYHYRSTLLDYSVQ</sequence>
<organism evidence="2 3">
    <name type="scientific">Rhamnella rubrinervis</name>
    <dbReference type="NCBI Taxonomy" id="2594499"/>
    <lineage>
        <taxon>Eukaryota</taxon>
        <taxon>Viridiplantae</taxon>
        <taxon>Streptophyta</taxon>
        <taxon>Embryophyta</taxon>
        <taxon>Tracheophyta</taxon>
        <taxon>Spermatophyta</taxon>
        <taxon>Magnoliopsida</taxon>
        <taxon>eudicotyledons</taxon>
        <taxon>Gunneridae</taxon>
        <taxon>Pentapetalae</taxon>
        <taxon>rosids</taxon>
        <taxon>fabids</taxon>
        <taxon>Rosales</taxon>
        <taxon>Rhamnaceae</taxon>
        <taxon>rhamnoid group</taxon>
        <taxon>Rhamneae</taxon>
        <taxon>Rhamnella</taxon>
    </lineage>
</organism>
<name>A0A8K0H176_9ROSA</name>
<dbReference type="OrthoDB" id="1294252at2759"/>
<feature type="compositionally biased region" description="Basic and acidic residues" evidence="1">
    <location>
        <begin position="105"/>
        <end position="121"/>
    </location>
</feature>
<comment type="caution">
    <text evidence="2">The sequence shown here is derived from an EMBL/GenBank/DDBJ whole genome shotgun (WGS) entry which is preliminary data.</text>
</comment>
<evidence type="ECO:0000313" key="3">
    <source>
        <dbReference type="Proteomes" id="UP000796880"/>
    </source>
</evidence>
<proteinExistence type="predicted"/>
<dbReference type="AlphaFoldDB" id="A0A8K0H176"/>
<accession>A0A8K0H176</accession>